<feature type="chain" id="PRO_5045136241" description="Cytochrome c assembly protein domain-containing protein" evidence="2">
    <location>
        <begin position="22"/>
        <end position="259"/>
    </location>
</feature>
<feature type="transmembrane region" description="Helical" evidence="1">
    <location>
        <begin position="28"/>
        <end position="50"/>
    </location>
</feature>
<keyword evidence="1" id="KW-1133">Transmembrane helix</keyword>
<keyword evidence="4" id="KW-1185">Reference proteome</keyword>
<dbReference type="EMBL" id="JALBUT010000008">
    <property type="protein sequence ID" value="MDX8416029.1"/>
    <property type="molecule type" value="Genomic_DNA"/>
</dbReference>
<accession>A0ABU4WHJ0</accession>
<evidence type="ECO:0000313" key="4">
    <source>
        <dbReference type="Proteomes" id="UP001275932"/>
    </source>
</evidence>
<gene>
    <name evidence="3" type="ORF">MOX91_07565</name>
</gene>
<evidence type="ECO:0008006" key="5">
    <source>
        <dbReference type="Google" id="ProtNLM"/>
    </source>
</evidence>
<name>A0ABU4WHJ0_9BACT</name>
<feature type="transmembrane region" description="Helical" evidence="1">
    <location>
        <begin position="210"/>
        <end position="229"/>
    </location>
</feature>
<sequence length="259" mass="27743">MIFLFCAAAICYLLSASGSFSDLKKTRAAVWGFSVAGFLAQTFGLGFIAFKFGRMPVATSYELSEAIVCVSVFFFMASSLFFRMKIGAFLFYLFAAAFSVLPVLCPKFFEGVSAGRAMGALSSVHVVLAVSSYALLAFSASLGGMYMLSRRLIKGKSNSLAARGNLSLEKVARLGKQALFSATFLMFFSILAGGFAALGAGSENLAALKLAAGGVLFLMMLLLSFFSKFLTDITNARLCVLLFAVSILLLIPIEMRTMQ</sequence>
<reference evidence="3 4" key="1">
    <citation type="submission" date="2022-03" db="EMBL/GenBank/DDBJ databases">
        <title>Novel taxa within the pig intestine.</title>
        <authorList>
            <person name="Wylensek D."/>
            <person name="Bishof K."/>
            <person name="Afrizal A."/>
            <person name="Clavel T."/>
        </authorList>
    </citation>
    <scope>NUCLEOTIDE SEQUENCE [LARGE SCALE GENOMIC DNA]</scope>
    <source>
        <strain evidence="3 4">CLA-KB-P66</strain>
    </source>
</reference>
<feature type="signal peptide" evidence="2">
    <location>
        <begin position="1"/>
        <end position="21"/>
    </location>
</feature>
<feature type="transmembrane region" description="Helical" evidence="1">
    <location>
        <begin position="62"/>
        <end position="82"/>
    </location>
</feature>
<evidence type="ECO:0000256" key="1">
    <source>
        <dbReference type="SAM" id="Phobius"/>
    </source>
</evidence>
<keyword evidence="1" id="KW-0812">Transmembrane</keyword>
<organism evidence="3 4">
    <name type="scientific">Intestinicryptomonas porci</name>
    <dbReference type="NCBI Taxonomy" id="2926320"/>
    <lineage>
        <taxon>Bacteria</taxon>
        <taxon>Pseudomonadati</taxon>
        <taxon>Verrucomicrobiota</taxon>
        <taxon>Opitutia</taxon>
        <taxon>Opitutales</taxon>
        <taxon>Intestinicryptomonaceae</taxon>
        <taxon>Intestinicryptomonas</taxon>
    </lineage>
</organism>
<feature type="transmembrane region" description="Helical" evidence="1">
    <location>
        <begin position="235"/>
        <end position="253"/>
    </location>
</feature>
<evidence type="ECO:0000256" key="2">
    <source>
        <dbReference type="SAM" id="SignalP"/>
    </source>
</evidence>
<feature type="transmembrane region" description="Helical" evidence="1">
    <location>
        <begin position="126"/>
        <end position="148"/>
    </location>
</feature>
<comment type="caution">
    <text evidence="3">The sequence shown here is derived from an EMBL/GenBank/DDBJ whole genome shotgun (WGS) entry which is preliminary data.</text>
</comment>
<protein>
    <recommendedName>
        <fullName evidence="5">Cytochrome c assembly protein domain-containing protein</fullName>
    </recommendedName>
</protein>
<keyword evidence="1" id="KW-0472">Membrane</keyword>
<feature type="transmembrane region" description="Helical" evidence="1">
    <location>
        <begin position="178"/>
        <end position="198"/>
    </location>
</feature>
<dbReference type="Proteomes" id="UP001275932">
    <property type="component" value="Unassembled WGS sequence"/>
</dbReference>
<feature type="transmembrane region" description="Helical" evidence="1">
    <location>
        <begin position="88"/>
        <end position="105"/>
    </location>
</feature>
<keyword evidence="2" id="KW-0732">Signal</keyword>
<dbReference type="RefSeq" id="WP_370397482.1">
    <property type="nucleotide sequence ID" value="NZ_JALBUT010000008.1"/>
</dbReference>
<evidence type="ECO:0000313" key="3">
    <source>
        <dbReference type="EMBL" id="MDX8416029.1"/>
    </source>
</evidence>
<proteinExistence type="predicted"/>